<feature type="binding site" evidence="19">
    <location>
        <position position="188"/>
    </location>
    <ligand>
        <name>Mg(2+)</name>
        <dbReference type="ChEBI" id="CHEBI:18420"/>
        <label>1</label>
    </ligand>
</feature>
<dbReference type="InterPro" id="IPR018109">
    <property type="entry name" value="Folylpolyglutamate_synth_CS"/>
</dbReference>
<keyword evidence="11" id="KW-0999">Mitochondrion inner membrane</keyword>
<evidence type="ECO:0000256" key="16">
    <source>
        <dbReference type="ARBA" id="ARBA00047493"/>
    </source>
</evidence>
<dbReference type="GO" id="GO:0005524">
    <property type="term" value="F:ATP binding"/>
    <property type="evidence" value="ECO:0007669"/>
    <property type="project" value="UniProtKB-KW"/>
</dbReference>
<gene>
    <name evidence="20" type="primary">MET7</name>
    <name evidence="20" type="ORF">H4219_000994</name>
</gene>
<dbReference type="GO" id="GO:0046872">
    <property type="term" value="F:metal ion binding"/>
    <property type="evidence" value="ECO:0007669"/>
    <property type="project" value="UniProtKB-KW"/>
</dbReference>
<dbReference type="InterPro" id="IPR036565">
    <property type="entry name" value="Mur-like_cat_sf"/>
</dbReference>
<keyword evidence="13 19" id="KW-0460">Magnesium</keyword>
<feature type="binding site" evidence="18">
    <location>
        <position position="360"/>
    </location>
    <ligand>
        <name>ATP</name>
        <dbReference type="ChEBI" id="CHEBI:30616"/>
    </ligand>
</feature>
<evidence type="ECO:0000313" key="21">
    <source>
        <dbReference type="Proteomes" id="UP001150538"/>
    </source>
</evidence>
<dbReference type="GO" id="GO:0006730">
    <property type="term" value="P:one-carbon metabolic process"/>
    <property type="evidence" value="ECO:0007669"/>
    <property type="project" value="UniProtKB-KW"/>
</dbReference>
<keyword evidence="15" id="KW-0472">Membrane</keyword>
<dbReference type="InterPro" id="IPR001645">
    <property type="entry name" value="Folylpolyglutamate_synth"/>
</dbReference>
<comment type="similarity">
    <text evidence="5 17">Belongs to the folylpolyglutamate synthase family.</text>
</comment>
<dbReference type="GO" id="GO:0005743">
    <property type="term" value="C:mitochondrial inner membrane"/>
    <property type="evidence" value="ECO:0007669"/>
    <property type="project" value="UniProtKB-SubCell"/>
</dbReference>
<comment type="pathway">
    <text evidence="4 17">Cofactor biosynthesis; tetrahydrofolylpolyglutamate biosynthesis.</text>
</comment>
<feature type="binding site" evidence="19">
    <location>
        <position position="216"/>
    </location>
    <ligand>
        <name>Mg(2+)</name>
        <dbReference type="ChEBI" id="CHEBI:18420"/>
        <label>1</label>
    </ligand>
</feature>
<evidence type="ECO:0000256" key="18">
    <source>
        <dbReference type="PIRSR" id="PIRSR038895-1"/>
    </source>
</evidence>
<keyword evidence="12 18" id="KW-0067">ATP-binding</keyword>
<sequence>MCSSKKIVEETSTRSYESAVKDLNTLQSNAATLKQLRDAGAALNLLNLPETRSFWEKMGYKTSDLNRLNVIHVAGTKGKGSTCAFIDSIFQNTDFVNSNGTRMKPKVGLYTSPHLIEVRERIRINGKPIEKDLFQRYFYETWDLLKRPHPPLNKVMEDSPDMPMYFKYLTLMAFHTFIREEVDVAILEVGLGGEYDSTNMVEEPIVCGITSLGLDHQANLGNTVEEIAVHKAGISKKNVPLYSVPQPGDAGKAIANVCNQRETPLTFVNPLDQNVVTNSGLKFELGGKHHLSNAALAIQLCKTWFESEKTPLSPENGVDTETNPGSIPKWAIKGLSKAKWPGRSHVIEPSTGSNIRWFIDGAHTVESIVACGEWFVSANSNKQNKGAPTVVLFNPAHGRSANIMFESLISDVQKTTDDIKIVLCPNISARADSKNFTVFYDEKLELQHSLAKNISEKAAISENDIHIFPTINDAVDYIRKEENGSNPENPTNVIVAGSLHLVGGVLDALGTSASNFTTCATDN</sequence>
<comment type="function">
    <text evidence="17">Catalyzes conversion of folates to polyglutamate derivatives allowing concentration of folate compounds in the cell and the intracellular retention of these cofactors, which are important substrates for most of the folate-dependent enzymes that are involved in one-carbon transfer reactions involved in purine, pyrimidine and amino acid synthesis.</text>
</comment>
<keyword evidence="6" id="KW-0963">Cytoplasm</keyword>
<evidence type="ECO:0000256" key="13">
    <source>
        <dbReference type="ARBA" id="ARBA00022842"/>
    </source>
</evidence>
<evidence type="ECO:0000256" key="19">
    <source>
        <dbReference type="PIRSR" id="PIRSR038895-2"/>
    </source>
</evidence>
<evidence type="ECO:0000256" key="11">
    <source>
        <dbReference type="ARBA" id="ARBA00022792"/>
    </source>
</evidence>
<comment type="catalytic activity">
    <reaction evidence="16 17">
        <text>(6S)-5,6,7,8-tetrahydrofolyl-(gamma-L-Glu)(n) + L-glutamate + ATP = (6S)-5,6,7,8-tetrahydrofolyl-(gamma-L-Glu)(n+1) + ADP + phosphate + H(+)</text>
        <dbReference type="Rhea" id="RHEA:10580"/>
        <dbReference type="Rhea" id="RHEA-COMP:14738"/>
        <dbReference type="Rhea" id="RHEA-COMP:14740"/>
        <dbReference type="ChEBI" id="CHEBI:15378"/>
        <dbReference type="ChEBI" id="CHEBI:29985"/>
        <dbReference type="ChEBI" id="CHEBI:30616"/>
        <dbReference type="ChEBI" id="CHEBI:43474"/>
        <dbReference type="ChEBI" id="CHEBI:141005"/>
        <dbReference type="ChEBI" id="CHEBI:456216"/>
        <dbReference type="EC" id="6.3.2.17"/>
    </reaction>
</comment>
<dbReference type="OrthoDB" id="5212574at2759"/>
<proteinExistence type="inferred from homology"/>
<comment type="subcellular location">
    <subcellularLocation>
        <location evidence="3">Cytoplasm</location>
    </subcellularLocation>
    <subcellularLocation>
        <location evidence="1">Mitochondrion inner membrane</location>
    </subcellularLocation>
    <subcellularLocation>
        <location evidence="2">Mitochondrion matrix</location>
    </subcellularLocation>
</comment>
<evidence type="ECO:0000313" key="20">
    <source>
        <dbReference type="EMBL" id="KAJ1920941.1"/>
    </source>
</evidence>
<evidence type="ECO:0000256" key="12">
    <source>
        <dbReference type="ARBA" id="ARBA00022840"/>
    </source>
</evidence>
<dbReference type="SUPFAM" id="SSF53244">
    <property type="entry name" value="MurD-like peptide ligases, peptide-binding domain"/>
    <property type="match status" value="1"/>
</dbReference>
<evidence type="ECO:0000256" key="17">
    <source>
        <dbReference type="PIRNR" id="PIRNR038895"/>
    </source>
</evidence>
<dbReference type="InterPro" id="IPR023600">
    <property type="entry name" value="Folylpolyglutamate_synth_euk"/>
</dbReference>
<name>A0A9W8DQX6_9FUNG</name>
<dbReference type="InterPro" id="IPR036615">
    <property type="entry name" value="Mur_ligase_C_dom_sf"/>
</dbReference>
<keyword evidence="10 18" id="KW-0547">Nucleotide-binding</keyword>
<protein>
    <recommendedName>
        <fullName evidence="17">Folylpolyglutamate synthase</fullName>
        <ecNumber evidence="17">6.3.2.17</ecNumber>
    </recommendedName>
    <alternativeName>
        <fullName evidence="17">Folylpoly-gamma-glutamate synthetase</fullName>
    </alternativeName>
    <alternativeName>
        <fullName evidence="17">Tetrahydrofolylpolyglutamate synthase</fullName>
    </alternativeName>
</protein>
<comment type="cofactor">
    <cofactor evidence="17">
        <name>a monovalent cation</name>
        <dbReference type="ChEBI" id="CHEBI:60242"/>
    </cofactor>
    <text evidence="17">A monovalent cation.</text>
</comment>
<keyword evidence="9 19" id="KW-0479">Metal-binding</keyword>
<dbReference type="NCBIfam" id="TIGR01499">
    <property type="entry name" value="folC"/>
    <property type="match status" value="1"/>
</dbReference>
<evidence type="ECO:0000256" key="8">
    <source>
        <dbReference type="ARBA" id="ARBA00022598"/>
    </source>
</evidence>
<evidence type="ECO:0000256" key="10">
    <source>
        <dbReference type="ARBA" id="ARBA00022741"/>
    </source>
</evidence>
<feature type="binding site" evidence="19">
    <location>
        <position position="112"/>
    </location>
    <ligand>
        <name>Mg(2+)</name>
        <dbReference type="ChEBI" id="CHEBI:18420"/>
        <label>1</label>
    </ligand>
</feature>
<dbReference type="GO" id="GO:0004326">
    <property type="term" value="F:tetrahydrofolylpolyglutamate synthase activity"/>
    <property type="evidence" value="ECO:0007669"/>
    <property type="project" value="UniProtKB-EC"/>
</dbReference>
<dbReference type="PANTHER" id="PTHR11136">
    <property type="entry name" value="FOLYLPOLYGLUTAMATE SYNTHASE-RELATED"/>
    <property type="match status" value="1"/>
</dbReference>
<keyword evidence="14" id="KW-0496">Mitochondrion</keyword>
<dbReference type="Proteomes" id="UP001150538">
    <property type="component" value="Unassembled WGS sequence"/>
</dbReference>
<keyword evidence="21" id="KW-1185">Reference proteome</keyword>
<dbReference type="PANTHER" id="PTHR11136:SF5">
    <property type="entry name" value="FOLYLPOLYGLUTAMATE SYNTHASE, MITOCHONDRIAL"/>
    <property type="match status" value="1"/>
</dbReference>
<dbReference type="Gene3D" id="3.40.1190.10">
    <property type="entry name" value="Mur-like, catalytic domain"/>
    <property type="match status" value="1"/>
</dbReference>
<evidence type="ECO:0000256" key="15">
    <source>
        <dbReference type="ARBA" id="ARBA00023136"/>
    </source>
</evidence>
<comment type="caution">
    <text evidence="20">The sequence shown here is derived from an EMBL/GenBank/DDBJ whole genome shotgun (WGS) entry which is preliminary data.</text>
</comment>
<dbReference type="Gene3D" id="3.90.190.20">
    <property type="entry name" value="Mur ligase, C-terminal domain"/>
    <property type="match status" value="1"/>
</dbReference>
<feature type="binding site" evidence="18">
    <location>
        <position position="343"/>
    </location>
    <ligand>
        <name>ATP</name>
        <dbReference type="ChEBI" id="CHEBI:30616"/>
    </ligand>
</feature>
<reference evidence="20" key="1">
    <citation type="submission" date="2022-07" db="EMBL/GenBank/DDBJ databases">
        <title>Phylogenomic reconstructions and comparative analyses of Kickxellomycotina fungi.</title>
        <authorList>
            <person name="Reynolds N.K."/>
            <person name="Stajich J.E."/>
            <person name="Barry K."/>
            <person name="Grigoriev I.V."/>
            <person name="Crous P."/>
            <person name="Smith M.E."/>
        </authorList>
    </citation>
    <scope>NUCLEOTIDE SEQUENCE</scope>
    <source>
        <strain evidence="20">NBRC 100468</strain>
    </source>
</reference>
<evidence type="ECO:0000256" key="9">
    <source>
        <dbReference type="ARBA" id="ARBA00022723"/>
    </source>
</evidence>
<evidence type="ECO:0000256" key="1">
    <source>
        <dbReference type="ARBA" id="ARBA00004273"/>
    </source>
</evidence>
<keyword evidence="7 17" id="KW-0554">One-carbon metabolism</keyword>
<evidence type="ECO:0000256" key="7">
    <source>
        <dbReference type="ARBA" id="ARBA00022563"/>
    </source>
</evidence>
<dbReference type="GO" id="GO:0005759">
    <property type="term" value="C:mitochondrial matrix"/>
    <property type="evidence" value="ECO:0007669"/>
    <property type="project" value="UniProtKB-SubCell"/>
</dbReference>
<evidence type="ECO:0000256" key="5">
    <source>
        <dbReference type="ARBA" id="ARBA00008276"/>
    </source>
</evidence>
<dbReference type="PROSITE" id="PS01012">
    <property type="entry name" value="FOLYLPOLYGLU_SYNT_2"/>
    <property type="match status" value="1"/>
</dbReference>
<dbReference type="EMBL" id="JANBPU010000008">
    <property type="protein sequence ID" value="KAJ1920941.1"/>
    <property type="molecule type" value="Genomic_DNA"/>
</dbReference>
<dbReference type="EC" id="6.3.2.17" evidence="17"/>
<dbReference type="GO" id="GO:0005829">
    <property type="term" value="C:cytosol"/>
    <property type="evidence" value="ECO:0007669"/>
    <property type="project" value="TreeGrafter"/>
</dbReference>
<dbReference type="SUPFAM" id="SSF53623">
    <property type="entry name" value="MurD-like peptide ligases, catalytic domain"/>
    <property type="match status" value="1"/>
</dbReference>
<evidence type="ECO:0000256" key="14">
    <source>
        <dbReference type="ARBA" id="ARBA00023128"/>
    </source>
</evidence>
<evidence type="ECO:0000256" key="2">
    <source>
        <dbReference type="ARBA" id="ARBA00004305"/>
    </source>
</evidence>
<accession>A0A9W8DQX6</accession>
<dbReference type="AlphaFoldDB" id="A0A9W8DQX6"/>
<evidence type="ECO:0000256" key="3">
    <source>
        <dbReference type="ARBA" id="ARBA00004496"/>
    </source>
</evidence>
<organism evidence="20 21">
    <name type="scientific">Mycoemilia scoparia</name>
    <dbReference type="NCBI Taxonomy" id="417184"/>
    <lineage>
        <taxon>Eukaryota</taxon>
        <taxon>Fungi</taxon>
        <taxon>Fungi incertae sedis</taxon>
        <taxon>Zoopagomycota</taxon>
        <taxon>Kickxellomycotina</taxon>
        <taxon>Kickxellomycetes</taxon>
        <taxon>Kickxellales</taxon>
        <taxon>Kickxellaceae</taxon>
        <taxon>Mycoemilia</taxon>
    </lineage>
</organism>
<evidence type="ECO:0000256" key="6">
    <source>
        <dbReference type="ARBA" id="ARBA00022490"/>
    </source>
</evidence>
<keyword evidence="8 17" id="KW-0436">Ligase</keyword>
<dbReference type="PIRSF" id="PIRSF038895">
    <property type="entry name" value="FPGS"/>
    <property type="match status" value="1"/>
</dbReference>
<evidence type="ECO:0000256" key="4">
    <source>
        <dbReference type="ARBA" id="ARBA00005150"/>
    </source>
</evidence>